<dbReference type="Pfam" id="PF16011">
    <property type="entry name" value="CBM9_2"/>
    <property type="match status" value="1"/>
</dbReference>
<dbReference type="AlphaFoldDB" id="A0A099KP94"/>
<accession>A0A099KP94</accession>
<evidence type="ECO:0000259" key="1">
    <source>
        <dbReference type="Pfam" id="PF16011"/>
    </source>
</evidence>
<dbReference type="CDD" id="cd09620">
    <property type="entry name" value="CBM9_like_3"/>
    <property type="match status" value="1"/>
</dbReference>
<reference evidence="2 3" key="1">
    <citation type="submission" date="2014-08" db="EMBL/GenBank/DDBJ databases">
        <title>Genomic and Phenotypic Diversity of Colwellia psychrerythraea strains from Disparate Marine Basins.</title>
        <authorList>
            <person name="Techtmann S.M."/>
            <person name="Stelling S.C."/>
            <person name="Utturkar S.M."/>
            <person name="Alshibli N."/>
            <person name="Harris A."/>
            <person name="Brown S.D."/>
            <person name="Hazen T.C."/>
        </authorList>
    </citation>
    <scope>NUCLEOTIDE SEQUENCE [LARGE SCALE GENOMIC DNA]</scope>
    <source>
        <strain evidence="2 3">ND2E</strain>
    </source>
</reference>
<dbReference type="Proteomes" id="UP000029843">
    <property type="component" value="Unassembled WGS sequence"/>
</dbReference>
<dbReference type="Gene3D" id="2.60.40.1190">
    <property type="match status" value="1"/>
</dbReference>
<gene>
    <name evidence="2" type="ORF">ND2E_3138</name>
</gene>
<dbReference type="GO" id="GO:0030246">
    <property type="term" value="F:carbohydrate binding"/>
    <property type="evidence" value="ECO:0007669"/>
    <property type="project" value="InterPro"/>
</dbReference>
<evidence type="ECO:0000313" key="3">
    <source>
        <dbReference type="Proteomes" id="UP000029843"/>
    </source>
</evidence>
<proteinExistence type="predicted"/>
<feature type="domain" description="Carbohydrate-binding" evidence="1">
    <location>
        <begin position="38"/>
        <end position="226"/>
    </location>
</feature>
<dbReference type="SUPFAM" id="SSF49344">
    <property type="entry name" value="CBD9-like"/>
    <property type="match status" value="1"/>
</dbReference>
<dbReference type="GO" id="GO:0004553">
    <property type="term" value="F:hydrolase activity, hydrolyzing O-glycosyl compounds"/>
    <property type="evidence" value="ECO:0007669"/>
    <property type="project" value="InterPro"/>
</dbReference>
<protein>
    <recommendedName>
        <fullName evidence="1">Carbohydrate-binding domain-containing protein</fullName>
    </recommendedName>
</protein>
<dbReference type="OrthoDB" id="9801646at2"/>
<dbReference type="RefSeq" id="WP_033093890.1">
    <property type="nucleotide sequence ID" value="NZ_JQED01000024.1"/>
</dbReference>
<comment type="caution">
    <text evidence="2">The sequence shown here is derived from an EMBL/GenBank/DDBJ whole genome shotgun (WGS) entry which is preliminary data.</text>
</comment>
<dbReference type="PATRIC" id="fig|28229.4.peg.2184"/>
<dbReference type="EMBL" id="JQED01000024">
    <property type="protein sequence ID" value="KGJ92030.1"/>
    <property type="molecule type" value="Genomic_DNA"/>
</dbReference>
<name>A0A099KP94_COLPS</name>
<organism evidence="2 3">
    <name type="scientific">Colwellia psychrerythraea</name>
    <name type="common">Vibrio psychroerythus</name>
    <dbReference type="NCBI Taxonomy" id="28229"/>
    <lineage>
        <taxon>Bacteria</taxon>
        <taxon>Pseudomonadati</taxon>
        <taxon>Pseudomonadota</taxon>
        <taxon>Gammaproteobacteria</taxon>
        <taxon>Alteromonadales</taxon>
        <taxon>Colwelliaceae</taxon>
        <taxon>Colwellia</taxon>
    </lineage>
</organism>
<sequence>MTQYIIQKALPIEQSVPTSNADPDEKIESFSPNWDAIDALEINDYPWYKTGRKQNTQVKLSANSETLFMQIIAQDHYSFAKQTELNHMLICEDSCVEFFFSPSGVLGSSYVNLEVNCCGTLHLAYGEGRENRQFIGLEAASLIQRKSSISSPVKIESEHDKEWCVEIALPFTAIEQLTGENVNKAKWFANFYRCGGRTEPQYAVWNNIDVPRPDYHRPEYFGQLVFA</sequence>
<dbReference type="GO" id="GO:0016052">
    <property type="term" value="P:carbohydrate catabolic process"/>
    <property type="evidence" value="ECO:0007669"/>
    <property type="project" value="InterPro"/>
</dbReference>
<dbReference type="InterPro" id="IPR010502">
    <property type="entry name" value="Carb-bd_dom_fam9"/>
</dbReference>
<evidence type="ECO:0000313" key="2">
    <source>
        <dbReference type="EMBL" id="KGJ92030.1"/>
    </source>
</evidence>